<dbReference type="AlphaFoldDB" id="A0A854NG54"/>
<sequence>MIFEVDLGSTDYIEEHDAVIVGGGAAGLRSAISLAERGISPIILTKTTVDECATAWAQGGLAAVEPPDSFESHAQDTLKAGHYCDPLMVREMVQQAPAVIDELRSWGMPFSPVLHREGGHAVARVYNTGDGATGAAMHAVLLTRAKKMGIKITEHFRAVDILTNGTAACGIRVQDENGRIGELLTNIVVLATGGIGRIFGRTTNPVTATGDGLAMAIRAGARTKNMRYVQFHPTVLDSPSGVLISEAVRGAGAVIELFDGTTIPLAPRDIVSAAIWKAGGHAILNCEKVDWTQFPAIARQLEGYDLDRIPIAPGAHYHCGGVVANIDGSTSIDGLYAVGEVACTGLHGSNRLASNSLTEAVTMGRLVATGLHKNHEYTKPTPRARVMENLDACNLRLVKEAVGQQPWML</sequence>
<keyword evidence="8" id="KW-0274">FAD</keyword>
<evidence type="ECO:0000256" key="2">
    <source>
        <dbReference type="ARBA" id="ARBA00004950"/>
    </source>
</evidence>
<evidence type="ECO:0000256" key="9">
    <source>
        <dbReference type="ARBA" id="ARBA00023002"/>
    </source>
</evidence>
<dbReference type="PRINTS" id="PR00411">
    <property type="entry name" value="PNDRDTASEI"/>
</dbReference>
<protein>
    <recommendedName>
        <fullName evidence="5">L-aspartate oxidase</fullName>
        <ecNumber evidence="4">1.4.3.16</ecNumber>
    </recommendedName>
    <alternativeName>
        <fullName evidence="11">Quinolinate synthase B</fullName>
    </alternativeName>
</protein>
<dbReference type="InterPro" id="IPR027477">
    <property type="entry name" value="Succ_DH/fumarate_Rdtase_cat_sf"/>
</dbReference>
<evidence type="ECO:0000313" key="15">
    <source>
        <dbReference type="Proteomes" id="UP000197692"/>
    </source>
</evidence>
<dbReference type="UniPathway" id="UPA00253">
    <property type="reaction ID" value="UER00326"/>
</dbReference>
<comment type="caution">
    <text evidence="14">The sequence shown here is derived from an EMBL/GenBank/DDBJ whole genome shotgun (WGS) entry which is preliminary data.</text>
</comment>
<dbReference type="RefSeq" id="WP_010935708.1">
    <property type="nucleotide sequence ID" value="NZ_JADQVT010000012.1"/>
</dbReference>
<keyword evidence="9" id="KW-0560">Oxidoreductase</keyword>
<comment type="pathway">
    <text evidence="2">Cofactor biosynthesis; NAD(+) biosynthesis; iminoaspartate from L-aspartate (oxidase route): step 1/1.</text>
</comment>
<dbReference type="PRINTS" id="PR00368">
    <property type="entry name" value="FADPNR"/>
</dbReference>
<dbReference type="Gene3D" id="3.50.50.60">
    <property type="entry name" value="FAD/NAD(P)-binding domain"/>
    <property type="match status" value="1"/>
</dbReference>
<evidence type="ECO:0000256" key="3">
    <source>
        <dbReference type="ARBA" id="ARBA00008562"/>
    </source>
</evidence>
<evidence type="ECO:0000256" key="10">
    <source>
        <dbReference type="ARBA" id="ARBA00029426"/>
    </source>
</evidence>
<evidence type="ECO:0000256" key="1">
    <source>
        <dbReference type="ARBA" id="ARBA00001974"/>
    </source>
</evidence>
<dbReference type="Pfam" id="PF00890">
    <property type="entry name" value="FAD_binding_2"/>
    <property type="match status" value="1"/>
</dbReference>
<dbReference type="GO" id="GO:0033765">
    <property type="term" value="F:steroid dehydrogenase activity, acting on the CH-CH group of donors"/>
    <property type="evidence" value="ECO:0007669"/>
    <property type="project" value="UniProtKB-ARBA"/>
</dbReference>
<dbReference type="InterPro" id="IPR036188">
    <property type="entry name" value="FAD/NAD-bd_sf"/>
</dbReference>
<dbReference type="InterPro" id="IPR005288">
    <property type="entry name" value="NadB"/>
</dbReference>
<proteinExistence type="inferred from homology"/>
<dbReference type="PANTHER" id="PTHR42716">
    <property type="entry name" value="L-ASPARTATE OXIDASE"/>
    <property type="match status" value="1"/>
</dbReference>
<accession>A0A854NG54</accession>
<dbReference type="InterPro" id="IPR003953">
    <property type="entry name" value="FAD-dep_OxRdtase_2_FAD-bd"/>
</dbReference>
<keyword evidence="6" id="KW-0285">Flavoprotein</keyword>
<dbReference type="EC" id="1.4.3.16" evidence="4"/>
<evidence type="ECO:0000256" key="8">
    <source>
        <dbReference type="ARBA" id="ARBA00022827"/>
    </source>
</evidence>
<organism evidence="14 15">
    <name type="scientific">Corynebacterium diphtheriae bv. mitis</name>
    <dbReference type="NCBI Taxonomy" id="1806053"/>
    <lineage>
        <taxon>Bacteria</taxon>
        <taxon>Bacillati</taxon>
        <taxon>Actinomycetota</taxon>
        <taxon>Actinomycetes</taxon>
        <taxon>Mycobacteriales</taxon>
        <taxon>Corynebacteriaceae</taxon>
        <taxon>Corynebacterium</taxon>
    </lineage>
</organism>
<evidence type="ECO:0000259" key="13">
    <source>
        <dbReference type="Pfam" id="PF00890"/>
    </source>
</evidence>
<keyword evidence="7" id="KW-0662">Pyridine nucleotide biosynthesis</keyword>
<evidence type="ECO:0000256" key="12">
    <source>
        <dbReference type="ARBA" id="ARBA00048305"/>
    </source>
</evidence>
<evidence type="ECO:0000256" key="7">
    <source>
        <dbReference type="ARBA" id="ARBA00022642"/>
    </source>
</evidence>
<comment type="catalytic activity">
    <reaction evidence="12">
        <text>L-aspartate + O2 = iminosuccinate + H2O2</text>
        <dbReference type="Rhea" id="RHEA:25876"/>
        <dbReference type="ChEBI" id="CHEBI:15379"/>
        <dbReference type="ChEBI" id="CHEBI:16240"/>
        <dbReference type="ChEBI" id="CHEBI:29991"/>
        <dbReference type="ChEBI" id="CHEBI:77875"/>
        <dbReference type="EC" id="1.4.3.16"/>
    </reaction>
    <physiologicalReaction direction="left-to-right" evidence="12">
        <dbReference type="Rhea" id="RHEA:25877"/>
    </physiologicalReaction>
</comment>
<name>A0A854NG54_CORDP</name>
<dbReference type="EMBL" id="LSZF01000025">
    <property type="protein sequence ID" value="OWM34697.1"/>
    <property type="molecule type" value="Genomic_DNA"/>
</dbReference>
<reference evidence="15" key="1">
    <citation type="submission" date="2016-02" db="EMBL/GenBank/DDBJ databases">
        <title>Genomic analyses of a collection of pathogenic Corynebacterium diphtheriae.</title>
        <authorList>
            <person name="Sangal V."/>
            <person name="Titov L."/>
        </authorList>
    </citation>
    <scope>NUCLEOTIDE SEQUENCE [LARGE SCALE GENOMIC DNA]</scope>
    <source>
        <strain evidence="15">1438</strain>
    </source>
</reference>
<dbReference type="GO" id="GO:0034628">
    <property type="term" value="P:'de novo' NAD+ biosynthetic process from L-aspartate"/>
    <property type="evidence" value="ECO:0007669"/>
    <property type="project" value="TreeGrafter"/>
</dbReference>
<dbReference type="SUPFAM" id="SSF56425">
    <property type="entry name" value="Succinate dehydrogenase/fumarate reductase flavoprotein, catalytic domain"/>
    <property type="match status" value="1"/>
</dbReference>
<comment type="cofactor">
    <cofactor evidence="1">
        <name>FAD</name>
        <dbReference type="ChEBI" id="CHEBI:57692"/>
    </cofactor>
</comment>
<feature type="domain" description="FAD-dependent oxidoreductase 2 FAD-binding" evidence="13">
    <location>
        <begin position="17"/>
        <end position="357"/>
    </location>
</feature>
<dbReference type="SUPFAM" id="SSF51905">
    <property type="entry name" value="FAD/NAD(P)-binding domain"/>
    <property type="match status" value="1"/>
</dbReference>
<dbReference type="GO" id="GO:0008734">
    <property type="term" value="F:L-aspartate oxidase activity"/>
    <property type="evidence" value="ECO:0007669"/>
    <property type="project" value="UniProtKB-EC"/>
</dbReference>
<dbReference type="Proteomes" id="UP000197692">
    <property type="component" value="Unassembled WGS sequence"/>
</dbReference>
<comment type="function">
    <text evidence="10">Catalyzes the oxidation of L-aspartate to iminoaspartate, the first step in the de novo biosynthesis of NAD(+).</text>
</comment>
<evidence type="ECO:0000313" key="14">
    <source>
        <dbReference type="EMBL" id="OWM34697.1"/>
    </source>
</evidence>
<evidence type="ECO:0000256" key="11">
    <source>
        <dbReference type="ARBA" id="ARBA00030386"/>
    </source>
</evidence>
<dbReference type="PANTHER" id="PTHR42716:SF2">
    <property type="entry name" value="L-ASPARTATE OXIDASE, CHLOROPLASTIC"/>
    <property type="match status" value="1"/>
</dbReference>
<evidence type="ECO:0000256" key="6">
    <source>
        <dbReference type="ARBA" id="ARBA00022630"/>
    </source>
</evidence>
<dbReference type="Gene3D" id="3.90.700.10">
    <property type="entry name" value="Succinate dehydrogenase/fumarate reductase flavoprotein, catalytic domain"/>
    <property type="match status" value="1"/>
</dbReference>
<evidence type="ECO:0000256" key="4">
    <source>
        <dbReference type="ARBA" id="ARBA00012173"/>
    </source>
</evidence>
<comment type="similarity">
    <text evidence="3">Belongs to the FAD-dependent oxidoreductase 2 family. NadB subfamily.</text>
</comment>
<gene>
    <name evidence="14" type="ORF">AY602_05125</name>
</gene>
<evidence type="ECO:0000256" key="5">
    <source>
        <dbReference type="ARBA" id="ARBA00021901"/>
    </source>
</evidence>